<comment type="similarity">
    <text evidence="5">Belongs to the AspA/AstE family. Succinylglutamate desuccinylase subfamily.</text>
</comment>
<feature type="binding site" evidence="5">
    <location>
        <position position="70"/>
    </location>
    <ligand>
        <name>Zn(2+)</name>
        <dbReference type="ChEBI" id="CHEBI:29105"/>
    </ligand>
</feature>
<dbReference type="GO" id="GO:0009017">
    <property type="term" value="F:succinylglutamate desuccinylase activity"/>
    <property type="evidence" value="ECO:0007669"/>
    <property type="project" value="UniProtKB-EC"/>
</dbReference>
<dbReference type="GO" id="GO:0019544">
    <property type="term" value="P:L-arginine catabolic process to L-glutamate"/>
    <property type="evidence" value="ECO:0007669"/>
    <property type="project" value="UniProtKB-UniRule"/>
</dbReference>
<feature type="domain" description="AstE/AspA barrel-sandwich hybrid" evidence="6">
    <location>
        <begin position="270"/>
        <end position="343"/>
    </location>
</feature>
<dbReference type="GO" id="GO:0008270">
    <property type="term" value="F:zinc ion binding"/>
    <property type="evidence" value="ECO:0007669"/>
    <property type="project" value="UniProtKB-UniRule"/>
</dbReference>
<dbReference type="PANTHER" id="PTHR15162">
    <property type="entry name" value="ASPARTOACYLASE"/>
    <property type="match status" value="1"/>
</dbReference>
<sequence>MNVSNSLFDFHPDWLAHTLASASSDLPETKHQLPDGTQVSRKANGVLWLTPPAGRENPNKEALIISAGVHGNETAPIEVLNGLVSELFAGQWQLACPALLMLGNPVAMLAGERFVDVNMNRLFNGAHSKPEYKGLPEAARARFLEEMCRQFAMAHQGLALSHYDLHTAIRPSKRERFALYPFLEGRSVPAAQCEFLLEAEVETLLLQHRESTVFSSFTATLLEAESFTVELGKVEPFGKNDLRRFRGIERALRRRFCGQPAPAVQAPFDHLTVFEVVHEILNTGPAFRFHVPDDVANFTEYQPGTVIWEDDETRYQVGTAPEAIVFPNRAVPVGQRVGLMIRAKGSFGAR</sequence>
<dbReference type="InterPro" id="IPR055438">
    <property type="entry name" value="AstE_AspA_cat"/>
</dbReference>
<dbReference type="GO" id="GO:0019545">
    <property type="term" value="P:L-arginine catabolic process to succinate"/>
    <property type="evidence" value="ECO:0007669"/>
    <property type="project" value="UniProtKB-UniRule"/>
</dbReference>
<feature type="active site" evidence="5">
    <location>
        <position position="230"/>
    </location>
</feature>
<evidence type="ECO:0000259" key="7">
    <source>
        <dbReference type="Pfam" id="PF24827"/>
    </source>
</evidence>
<keyword evidence="4 5" id="KW-0862">Zinc</keyword>
<keyword evidence="9" id="KW-1185">Reference proteome</keyword>
<comment type="function">
    <text evidence="5">Transforms N(2)-succinylglutamate into succinate and glutamate.</text>
</comment>
<feature type="binding site" evidence="5">
    <location>
        <position position="73"/>
    </location>
    <ligand>
        <name>Zn(2+)</name>
        <dbReference type="ChEBI" id="CHEBI:29105"/>
    </ligand>
</feature>
<evidence type="ECO:0000256" key="3">
    <source>
        <dbReference type="ARBA" id="ARBA00022801"/>
    </source>
</evidence>
<dbReference type="InterPro" id="IPR050178">
    <property type="entry name" value="AspA/AstE_fam"/>
</dbReference>
<evidence type="ECO:0000313" key="8">
    <source>
        <dbReference type="EMBL" id="KXO11988.1"/>
    </source>
</evidence>
<dbReference type="Gene3D" id="3.40.630.10">
    <property type="entry name" value="Zn peptidases"/>
    <property type="match status" value="1"/>
</dbReference>
<comment type="catalytic activity">
    <reaction evidence="5">
        <text>N-succinyl-L-glutamate + H2O = L-glutamate + succinate</text>
        <dbReference type="Rhea" id="RHEA:15169"/>
        <dbReference type="ChEBI" id="CHEBI:15377"/>
        <dbReference type="ChEBI" id="CHEBI:29985"/>
        <dbReference type="ChEBI" id="CHEBI:30031"/>
        <dbReference type="ChEBI" id="CHEBI:58763"/>
        <dbReference type="EC" id="3.5.1.96"/>
    </reaction>
</comment>
<dbReference type="Proteomes" id="UP000070282">
    <property type="component" value="Unassembled WGS sequence"/>
</dbReference>
<evidence type="ECO:0000313" key="9">
    <source>
        <dbReference type="Proteomes" id="UP000070282"/>
    </source>
</evidence>
<dbReference type="GO" id="GO:0016788">
    <property type="term" value="F:hydrolase activity, acting on ester bonds"/>
    <property type="evidence" value="ECO:0007669"/>
    <property type="project" value="UniProtKB-UniRule"/>
</dbReference>
<keyword evidence="1 5" id="KW-0056">Arginine metabolism</keyword>
<gene>
    <name evidence="5" type="primary">astE</name>
    <name evidence="8" type="ORF">J122_25</name>
</gene>
<dbReference type="Pfam" id="PF04952">
    <property type="entry name" value="AstE_AspA_hybrid"/>
    <property type="match status" value="1"/>
</dbReference>
<dbReference type="PANTHER" id="PTHR15162:SF7">
    <property type="entry name" value="SUCCINYLGLUTAMATE DESUCCINYLASE"/>
    <property type="match status" value="1"/>
</dbReference>
<evidence type="ECO:0000256" key="5">
    <source>
        <dbReference type="HAMAP-Rule" id="MF_00767"/>
    </source>
</evidence>
<evidence type="ECO:0000256" key="2">
    <source>
        <dbReference type="ARBA" id="ARBA00022723"/>
    </source>
</evidence>
<dbReference type="RefSeq" id="WP_061330598.1">
    <property type="nucleotide sequence ID" value="NZ_LOCO01000001.1"/>
</dbReference>
<dbReference type="InterPro" id="IPR007036">
    <property type="entry name" value="Aste_AspA_hybrid_dom"/>
</dbReference>
<dbReference type="EC" id="3.5.1.96" evidence="5"/>
<feature type="binding site" evidence="5">
    <location>
        <position position="166"/>
    </location>
    <ligand>
        <name>Zn(2+)</name>
        <dbReference type="ChEBI" id="CHEBI:29105"/>
    </ligand>
</feature>
<dbReference type="HAMAP" id="MF_00767">
    <property type="entry name" value="Arg_catab_AstE"/>
    <property type="match status" value="1"/>
</dbReference>
<evidence type="ECO:0000256" key="1">
    <source>
        <dbReference type="ARBA" id="ARBA00022503"/>
    </source>
</evidence>
<dbReference type="SUPFAM" id="SSF53187">
    <property type="entry name" value="Zn-dependent exopeptidases"/>
    <property type="match status" value="1"/>
</dbReference>
<organism evidence="8 9">
    <name type="scientific">Marinobacter excellens LAMA 842</name>
    <dbReference type="NCBI Taxonomy" id="1306954"/>
    <lineage>
        <taxon>Bacteria</taxon>
        <taxon>Pseudomonadati</taxon>
        <taxon>Pseudomonadota</taxon>
        <taxon>Gammaproteobacteria</taxon>
        <taxon>Pseudomonadales</taxon>
        <taxon>Marinobacteraceae</taxon>
        <taxon>Marinobacter</taxon>
    </lineage>
</organism>
<evidence type="ECO:0000259" key="6">
    <source>
        <dbReference type="Pfam" id="PF04952"/>
    </source>
</evidence>
<dbReference type="PATRIC" id="fig|1306954.6.peg.24"/>
<reference evidence="9" key="1">
    <citation type="submission" date="2015-12" db="EMBL/GenBank/DDBJ databases">
        <authorList>
            <person name="Lima A."/>
            <person name="Farahani Zayas N."/>
            <person name="Castro Da Silva M.A."/>
            <person name="Cabral A."/>
            <person name="Pessatti M.L."/>
        </authorList>
    </citation>
    <scope>NUCLEOTIDE SEQUENCE [LARGE SCALE GENOMIC DNA]</scope>
    <source>
        <strain evidence="9">LAMA 842</strain>
    </source>
</reference>
<proteinExistence type="inferred from homology"/>
<feature type="domain" description="Succinylglutamate desuccinylase/Aspartoacylase catalytic" evidence="7">
    <location>
        <begin position="61"/>
        <end position="253"/>
    </location>
</feature>
<comment type="caution">
    <text evidence="8">The sequence shown here is derived from an EMBL/GenBank/DDBJ whole genome shotgun (WGS) entry which is preliminary data.</text>
</comment>
<dbReference type="InterPro" id="IPR016681">
    <property type="entry name" value="SuccinylGlu_desuccinylase"/>
</dbReference>
<dbReference type="NCBIfam" id="NF003706">
    <property type="entry name" value="PRK05324.1"/>
    <property type="match status" value="1"/>
</dbReference>
<comment type="pathway">
    <text evidence="5">Amino-acid degradation; L-arginine degradation via AST pathway; L-glutamate and succinate from L-arginine: step 5/5.</text>
</comment>
<dbReference type="PIRSF" id="PIRSF017020">
    <property type="entry name" value="AstE"/>
    <property type="match status" value="1"/>
</dbReference>
<dbReference type="EMBL" id="LOCO01000001">
    <property type="protein sequence ID" value="KXO11988.1"/>
    <property type="molecule type" value="Genomic_DNA"/>
</dbReference>
<accession>A0A137SHS3</accession>
<dbReference type="AlphaFoldDB" id="A0A137SHS3"/>
<keyword evidence="3 5" id="KW-0378">Hydrolase</keyword>
<protein>
    <recommendedName>
        <fullName evidence="5">Succinylglutamate desuccinylase</fullName>
        <ecNumber evidence="5">3.5.1.96</ecNumber>
    </recommendedName>
</protein>
<dbReference type="UniPathway" id="UPA00185">
    <property type="reaction ID" value="UER00283"/>
</dbReference>
<evidence type="ECO:0000256" key="4">
    <source>
        <dbReference type="ARBA" id="ARBA00022833"/>
    </source>
</evidence>
<name>A0A137SHS3_9GAMM</name>
<comment type="cofactor">
    <cofactor evidence="5">
        <name>Zn(2+)</name>
        <dbReference type="ChEBI" id="CHEBI:29105"/>
    </cofactor>
    <text evidence="5">Binds 1 zinc ion per subunit.</text>
</comment>
<keyword evidence="2 5" id="KW-0479">Metal-binding</keyword>
<dbReference type="Pfam" id="PF24827">
    <property type="entry name" value="AstE_AspA_cat"/>
    <property type="match status" value="1"/>
</dbReference>